<dbReference type="EMBL" id="FSSB01000016">
    <property type="protein sequence ID" value="SIO94753.1"/>
    <property type="molecule type" value="Genomic_DNA"/>
</dbReference>
<evidence type="ECO:0000313" key="3">
    <source>
        <dbReference type="Proteomes" id="UP000184774"/>
    </source>
</evidence>
<dbReference type="AlphaFoldDB" id="A0A1N6M5N1"/>
<gene>
    <name evidence="2" type="primary">acpP_2</name>
    <name evidence="2" type="ORF">VSP9026_02483</name>
</gene>
<dbReference type="InterPro" id="IPR009081">
    <property type="entry name" value="PP-bd_ACP"/>
</dbReference>
<accession>A0A1N6M5N1</accession>
<proteinExistence type="predicted"/>
<dbReference type="RefSeq" id="WP_074373275.1">
    <property type="nucleotide sequence ID" value="NZ_AP024907.1"/>
</dbReference>
<evidence type="ECO:0000259" key="1">
    <source>
        <dbReference type="Pfam" id="PF00550"/>
    </source>
</evidence>
<dbReference type="OrthoDB" id="9809197at2"/>
<organism evidence="2 3">
    <name type="scientific">Vibrio spartinae</name>
    <dbReference type="NCBI Taxonomy" id="1918945"/>
    <lineage>
        <taxon>Bacteria</taxon>
        <taxon>Pseudomonadati</taxon>
        <taxon>Pseudomonadota</taxon>
        <taxon>Gammaproteobacteria</taxon>
        <taxon>Vibrionales</taxon>
        <taxon>Vibrionaceae</taxon>
        <taxon>Vibrio</taxon>
    </lineage>
</organism>
<dbReference type="Gene3D" id="1.10.1200.10">
    <property type="entry name" value="ACP-like"/>
    <property type="match status" value="1"/>
</dbReference>
<dbReference type="SUPFAM" id="SSF47336">
    <property type="entry name" value="ACP-like"/>
    <property type="match status" value="1"/>
</dbReference>
<evidence type="ECO:0000313" key="2">
    <source>
        <dbReference type="EMBL" id="SIO94753.1"/>
    </source>
</evidence>
<dbReference type="Proteomes" id="UP000184774">
    <property type="component" value="Unassembled WGS sequence"/>
</dbReference>
<reference evidence="2 3" key="1">
    <citation type="submission" date="2016-12" db="EMBL/GenBank/DDBJ databases">
        <authorList>
            <person name="Song W.-J."/>
            <person name="Kurnit D.M."/>
        </authorList>
    </citation>
    <scope>NUCLEOTIDE SEQUENCE [LARGE SCALE GENOMIC DNA]</scope>
    <source>
        <strain evidence="2 3">CECT 9026</strain>
    </source>
</reference>
<protein>
    <submittedName>
        <fullName evidence="2">Acyl carrier protein</fullName>
    </submittedName>
</protein>
<name>A0A1N6M5N1_9VIBR</name>
<sequence>MNIKKINSIFKEIMYLDEDENVEKNKSLFSDYGMTSIDYIDFAFELKKHFNIEITPDNLWPINQWSTQETLYSFDKKEWTEVGLSKINELIGEFAKTPISKNIEFKQLYSFFTLEFINKVVESQLIGEK</sequence>
<dbReference type="Pfam" id="PF00550">
    <property type="entry name" value="PP-binding"/>
    <property type="match status" value="1"/>
</dbReference>
<dbReference type="InterPro" id="IPR036736">
    <property type="entry name" value="ACP-like_sf"/>
</dbReference>
<feature type="domain" description="Carrier" evidence="1">
    <location>
        <begin position="5"/>
        <end position="60"/>
    </location>
</feature>